<keyword evidence="3" id="KW-0175">Coiled coil</keyword>
<comment type="subcellular location">
    <subcellularLocation>
        <location evidence="1">Nucleus</location>
    </subcellularLocation>
</comment>
<organism evidence="5 6">
    <name type="scientific">Solanum stoloniferum</name>
    <dbReference type="NCBI Taxonomy" id="62892"/>
    <lineage>
        <taxon>Eukaryota</taxon>
        <taxon>Viridiplantae</taxon>
        <taxon>Streptophyta</taxon>
        <taxon>Embryophyta</taxon>
        <taxon>Tracheophyta</taxon>
        <taxon>Spermatophyta</taxon>
        <taxon>Magnoliopsida</taxon>
        <taxon>eudicotyledons</taxon>
        <taxon>Gunneridae</taxon>
        <taxon>Pentapetalae</taxon>
        <taxon>asterids</taxon>
        <taxon>lamiids</taxon>
        <taxon>Solanales</taxon>
        <taxon>Solanaceae</taxon>
        <taxon>Solanoideae</taxon>
        <taxon>Solaneae</taxon>
        <taxon>Solanum</taxon>
    </lineage>
</organism>
<evidence type="ECO:0000313" key="5">
    <source>
        <dbReference type="EMBL" id="KAL3372561.1"/>
    </source>
</evidence>
<dbReference type="Proteomes" id="UP001627284">
    <property type="component" value="Unassembled WGS sequence"/>
</dbReference>
<evidence type="ECO:0000256" key="2">
    <source>
        <dbReference type="ARBA" id="ARBA00023242"/>
    </source>
</evidence>
<dbReference type="PANTHER" id="PTHR31945:SF27">
    <property type="entry name" value="TRANSCRIPTION FACTOR BHLH35-LIKE PROTEIN"/>
    <property type="match status" value="1"/>
</dbReference>
<evidence type="ECO:0000259" key="4">
    <source>
        <dbReference type="Pfam" id="PF22754"/>
    </source>
</evidence>
<evidence type="ECO:0000256" key="1">
    <source>
        <dbReference type="ARBA" id="ARBA00004123"/>
    </source>
</evidence>
<dbReference type="Pfam" id="PF22754">
    <property type="entry name" value="bHLH-TF_ACT-like_plant"/>
    <property type="match status" value="1"/>
</dbReference>
<dbReference type="EMBL" id="JBJKTR010000003">
    <property type="protein sequence ID" value="KAL3372561.1"/>
    <property type="molecule type" value="Genomic_DNA"/>
</dbReference>
<dbReference type="PANTHER" id="PTHR31945">
    <property type="entry name" value="TRANSCRIPTION FACTOR SCREAM2-RELATED"/>
    <property type="match status" value="1"/>
</dbReference>
<evidence type="ECO:0000256" key="3">
    <source>
        <dbReference type="SAM" id="Coils"/>
    </source>
</evidence>
<feature type="non-terminal residue" evidence="5">
    <location>
        <position position="1"/>
    </location>
</feature>
<sequence>TKERERNRKVEREMASRRVQTKMAMRSKLHLLRTLTNSKSVKKNSIILDAFLYIIKLRLQLEAIQREYQQLLNHVQELKVEKLIGTRILVKVTCKKGKDVLVSILEAFEDMKLIVVQARVTSRYFFGMEAIVEAGNEDTLDVRALTRALQMAIQKQSFENLK</sequence>
<name>A0ABD2UV77_9SOLN</name>
<dbReference type="InterPro" id="IPR054502">
    <property type="entry name" value="bHLH-TF_ACT-like_plant"/>
</dbReference>
<comment type="caution">
    <text evidence="5">The sequence shown here is derived from an EMBL/GenBank/DDBJ whole genome shotgun (WGS) entry which is preliminary data.</text>
</comment>
<protein>
    <recommendedName>
        <fullName evidence="4">Plant bHLH transcription factor ACT-like domain-containing protein</fullName>
    </recommendedName>
</protein>
<reference evidence="5 6" key="1">
    <citation type="submission" date="2024-05" db="EMBL/GenBank/DDBJ databases">
        <title>De novo assembly of an allotetraploid wild potato.</title>
        <authorList>
            <person name="Hosaka A.J."/>
        </authorList>
    </citation>
    <scope>NUCLEOTIDE SEQUENCE [LARGE SCALE GENOMIC DNA]</scope>
    <source>
        <tissue evidence="5">Young leaves</tissue>
    </source>
</reference>
<dbReference type="InterPro" id="IPR051358">
    <property type="entry name" value="TF_AMS/ICE1/BHLH6-like"/>
</dbReference>
<keyword evidence="6" id="KW-1185">Reference proteome</keyword>
<feature type="coiled-coil region" evidence="3">
    <location>
        <begin position="54"/>
        <end position="81"/>
    </location>
</feature>
<dbReference type="GO" id="GO:0005634">
    <property type="term" value="C:nucleus"/>
    <property type="evidence" value="ECO:0007669"/>
    <property type="project" value="UniProtKB-SubCell"/>
</dbReference>
<evidence type="ECO:0000313" key="6">
    <source>
        <dbReference type="Proteomes" id="UP001627284"/>
    </source>
</evidence>
<gene>
    <name evidence="5" type="ORF">AABB24_004885</name>
</gene>
<dbReference type="GO" id="GO:0080090">
    <property type="term" value="P:regulation of primary metabolic process"/>
    <property type="evidence" value="ECO:0007669"/>
    <property type="project" value="UniProtKB-ARBA"/>
</dbReference>
<feature type="domain" description="Plant bHLH transcription factor ACT-like" evidence="4">
    <location>
        <begin position="77"/>
        <end position="154"/>
    </location>
</feature>
<keyword evidence="2" id="KW-0539">Nucleus</keyword>
<dbReference type="AlphaFoldDB" id="A0ABD2UV77"/>
<proteinExistence type="predicted"/>
<accession>A0ABD2UV77</accession>